<dbReference type="InterPro" id="IPR001610">
    <property type="entry name" value="PAC"/>
</dbReference>
<feature type="domain" description="PAS" evidence="5">
    <location>
        <begin position="39"/>
        <end position="63"/>
    </location>
</feature>
<evidence type="ECO:0000259" key="6">
    <source>
        <dbReference type="PROSITE" id="PS50113"/>
    </source>
</evidence>
<evidence type="ECO:0000256" key="2">
    <source>
        <dbReference type="ARBA" id="ARBA00023224"/>
    </source>
</evidence>
<dbReference type="InterPro" id="IPR000700">
    <property type="entry name" value="PAS-assoc_C"/>
</dbReference>
<dbReference type="InterPro" id="IPR050903">
    <property type="entry name" value="Bact_Chemotaxis_MeTrfase"/>
</dbReference>
<dbReference type="PRINTS" id="PR00260">
    <property type="entry name" value="CHEMTRNSDUCR"/>
</dbReference>
<organism evidence="7 8">
    <name type="scientific">Halopseudomonas aestusnigri</name>
    <dbReference type="NCBI Taxonomy" id="857252"/>
    <lineage>
        <taxon>Bacteria</taxon>
        <taxon>Pseudomonadati</taxon>
        <taxon>Pseudomonadota</taxon>
        <taxon>Gammaproteobacteria</taxon>
        <taxon>Pseudomonadales</taxon>
        <taxon>Pseudomonadaceae</taxon>
        <taxon>Halopseudomonas</taxon>
    </lineage>
</organism>
<reference evidence="7 8" key="1">
    <citation type="submission" date="2016-10" db="EMBL/GenBank/DDBJ databases">
        <authorList>
            <person name="Varghese N."/>
            <person name="Submissions S."/>
        </authorList>
    </citation>
    <scope>NUCLEOTIDE SEQUENCE [LARGE SCALE GENOMIC DNA]</scope>
    <source>
        <strain evidence="7 8">CECT 8317</strain>
    </source>
</reference>
<evidence type="ECO:0000256" key="3">
    <source>
        <dbReference type="PROSITE-ProRule" id="PRU00284"/>
    </source>
</evidence>
<dbReference type="PROSITE" id="PS50112">
    <property type="entry name" value="PAS"/>
    <property type="match status" value="2"/>
</dbReference>
<dbReference type="InterPro" id="IPR004089">
    <property type="entry name" value="MCPsignal_dom"/>
</dbReference>
<dbReference type="GO" id="GO:0016020">
    <property type="term" value="C:membrane"/>
    <property type="evidence" value="ECO:0007669"/>
    <property type="project" value="InterPro"/>
</dbReference>
<dbReference type="SMART" id="SM00283">
    <property type="entry name" value="MA"/>
    <property type="match status" value="1"/>
</dbReference>
<dbReference type="SUPFAM" id="SSF55785">
    <property type="entry name" value="PYP-like sensor domain (PAS domain)"/>
    <property type="match status" value="2"/>
</dbReference>
<evidence type="ECO:0000259" key="5">
    <source>
        <dbReference type="PROSITE" id="PS50112"/>
    </source>
</evidence>
<dbReference type="NCBIfam" id="TIGR00229">
    <property type="entry name" value="sensory_box"/>
    <property type="match status" value="2"/>
</dbReference>
<feature type="domain" description="PAS" evidence="5">
    <location>
        <begin position="138"/>
        <end position="185"/>
    </location>
</feature>
<name>A0AAQ1G408_9GAMM</name>
<dbReference type="Pfam" id="PF08448">
    <property type="entry name" value="PAS_4"/>
    <property type="match status" value="1"/>
</dbReference>
<dbReference type="SUPFAM" id="SSF58104">
    <property type="entry name" value="Methyl-accepting chemotaxis protein (MCP) signaling domain"/>
    <property type="match status" value="1"/>
</dbReference>
<evidence type="ECO:0000313" key="8">
    <source>
        <dbReference type="Proteomes" id="UP000243518"/>
    </source>
</evidence>
<feature type="domain" description="PAC" evidence="6">
    <location>
        <begin position="214"/>
        <end position="266"/>
    </location>
</feature>
<comment type="caution">
    <text evidence="7">The sequence shown here is derived from an EMBL/GenBank/DDBJ whole genome shotgun (WGS) entry which is preliminary data.</text>
</comment>
<dbReference type="SMART" id="SM00091">
    <property type="entry name" value="PAS"/>
    <property type="match status" value="2"/>
</dbReference>
<dbReference type="InterPro" id="IPR004090">
    <property type="entry name" value="Chemotax_Me-accpt_rcpt"/>
</dbReference>
<dbReference type="PANTHER" id="PTHR24422:SF10">
    <property type="entry name" value="CHEMOTAXIS PROTEIN METHYLTRANSFERASE 2"/>
    <property type="match status" value="1"/>
</dbReference>
<proteinExistence type="predicted"/>
<dbReference type="Proteomes" id="UP000243518">
    <property type="component" value="Unassembled WGS sequence"/>
</dbReference>
<dbReference type="InterPro" id="IPR000014">
    <property type="entry name" value="PAS"/>
</dbReference>
<sequence length="438" mass="48662">MFGARLKAELQRSQQLLATQSHIFNAIRKNIAWIEFTPEGEILDANAAFLNVVGYQLEEVRGRRHSLFCAPELVNSSEYRRFWQRLASGESFSDRFDRIAKDGKQVWLEASYIPVIGANGRVSKVVKLAFDITREVQAEQQHQSLLNAINRSMAVIEFTQDGEIVTANDNFLRTMGYRLDEIKGKHHRIFCSPEVAGSRQYEQAWQRLNRGEFLSDVFQRVTRSGQVIWLRATYNPLYDANGRLYGFVKFASDITAQIERRNAESAAAQLAFGIAAETDESARTGAATVQEAIVVVRSIAGDLDSVSDHINALNKQSEQINSIVQVIRGIADQTNLLALNAAIEAARAGEQGRGFAVVADEVRNLAARTAQATLEINEVVQQNMELAHRAVDGMAGSRSKSEQGVVLANRAGEVMLEIRDEAQRVVDAIGQFAEAIKH</sequence>
<gene>
    <name evidence="7" type="ORF">SAMN05216586_101203</name>
</gene>
<dbReference type="Gene3D" id="3.30.450.20">
    <property type="entry name" value="PAS domain"/>
    <property type="match status" value="2"/>
</dbReference>
<dbReference type="AlphaFoldDB" id="A0AAQ1G408"/>
<dbReference type="SMART" id="SM00086">
    <property type="entry name" value="PAC"/>
    <property type="match status" value="2"/>
</dbReference>
<feature type="domain" description="Methyl-accepting transducer" evidence="4">
    <location>
        <begin position="265"/>
        <end position="438"/>
    </location>
</feature>
<dbReference type="CDD" id="cd00130">
    <property type="entry name" value="PAS"/>
    <property type="match status" value="2"/>
</dbReference>
<accession>A0AAQ1G408</accession>
<keyword evidence="1" id="KW-0808">Transferase</keyword>
<dbReference type="RefSeq" id="WP_088273319.1">
    <property type="nucleotide sequence ID" value="NZ_FNVE01000001.1"/>
</dbReference>
<evidence type="ECO:0000313" key="7">
    <source>
        <dbReference type="EMBL" id="SEF50142.1"/>
    </source>
</evidence>
<dbReference type="InterPro" id="IPR013655">
    <property type="entry name" value="PAS_fold_3"/>
</dbReference>
<dbReference type="PROSITE" id="PS50113">
    <property type="entry name" value="PAC"/>
    <property type="match status" value="2"/>
</dbReference>
<dbReference type="GO" id="GO:0006935">
    <property type="term" value="P:chemotaxis"/>
    <property type="evidence" value="ECO:0007669"/>
    <property type="project" value="InterPro"/>
</dbReference>
<feature type="domain" description="PAC" evidence="6">
    <location>
        <begin position="90"/>
        <end position="144"/>
    </location>
</feature>
<dbReference type="GO" id="GO:0004888">
    <property type="term" value="F:transmembrane signaling receptor activity"/>
    <property type="evidence" value="ECO:0007669"/>
    <property type="project" value="InterPro"/>
</dbReference>
<dbReference type="Pfam" id="PF08447">
    <property type="entry name" value="PAS_3"/>
    <property type="match status" value="1"/>
</dbReference>
<dbReference type="PROSITE" id="PS50111">
    <property type="entry name" value="CHEMOTAXIS_TRANSDUC_2"/>
    <property type="match status" value="1"/>
</dbReference>
<keyword evidence="8" id="KW-1185">Reference proteome</keyword>
<dbReference type="PANTHER" id="PTHR24422">
    <property type="entry name" value="CHEMOTAXIS PROTEIN METHYLTRANSFERASE"/>
    <property type="match status" value="1"/>
</dbReference>
<dbReference type="GO" id="GO:0007165">
    <property type="term" value="P:signal transduction"/>
    <property type="evidence" value="ECO:0007669"/>
    <property type="project" value="UniProtKB-KW"/>
</dbReference>
<dbReference type="InterPro" id="IPR013656">
    <property type="entry name" value="PAS_4"/>
</dbReference>
<dbReference type="GO" id="GO:0016301">
    <property type="term" value="F:kinase activity"/>
    <property type="evidence" value="ECO:0007669"/>
    <property type="project" value="UniProtKB-KW"/>
</dbReference>
<dbReference type="EMBL" id="FNVE01000001">
    <property type="protein sequence ID" value="SEF50142.1"/>
    <property type="molecule type" value="Genomic_DNA"/>
</dbReference>
<evidence type="ECO:0000259" key="4">
    <source>
        <dbReference type="PROSITE" id="PS50111"/>
    </source>
</evidence>
<evidence type="ECO:0000256" key="1">
    <source>
        <dbReference type="ARBA" id="ARBA00022777"/>
    </source>
</evidence>
<dbReference type="Gene3D" id="1.10.287.950">
    <property type="entry name" value="Methyl-accepting chemotaxis protein"/>
    <property type="match status" value="1"/>
</dbReference>
<keyword evidence="1" id="KW-0418">Kinase</keyword>
<dbReference type="Pfam" id="PF00015">
    <property type="entry name" value="MCPsignal"/>
    <property type="match status" value="1"/>
</dbReference>
<dbReference type="InterPro" id="IPR035965">
    <property type="entry name" value="PAS-like_dom_sf"/>
</dbReference>
<protein>
    <submittedName>
        <fullName evidence="7">Methyl-accepting chemotaxis sensory transducer with Pas/Pac sensor</fullName>
    </submittedName>
</protein>
<keyword evidence="2 3" id="KW-0807">Transducer</keyword>